<sequence>MTEITQKAMLVRLHIKQWGARKQDKQVTHKIEKAYNATNSGSFNKRLVAEDAIKTVSKTANAARSFHYENTLPWGDDGSRILLSKNYLPYTSEMRRLKASFEEAVARFIADYKDLVEDARVRLNSMFNRGDYPDGAQIENKYGLEVFIDPLPSAADFRVTLQAEEIDQIRKRIQERNRSAFEEAMRDVWNRLYQSVKHMADKLHQADAVFRNSLVNNLCELCALLPRLNLSDSKELEDMRHQVEDKLCRFEPDELRTNLKKRSQVATDASAILETMKGYIGHG</sequence>
<dbReference type="EMBL" id="AP021875">
    <property type="protein sequence ID" value="BBO77480.1"/>
    <property type="molecule type" value="Genomic_DNA"/>
</dbReference>
<evidence type="ECO:0000313" key="1">
    <source>
        <dbReference type="EMBL" id="BBO77480.1"/>
    </source>
</evidence>
<reference evidence="1 2" key="1">
    <citation type="submission" date="2019-11" db="EMBL/GenBank/DDBJ databases">
        <title>Comparative genomics of hydrocarbon-degrading Desulfosarcina strains.</title>
        <authorList>
            <person name="Watanabe M."/>
            <person name="Kojima H."/>
            <person name="Fukui M."/>
        </authorList>
    </citation>
    <scope>NUCLEOTIDE SEQUENCE [LARGE SCALE GENOMIC DNA]</scope>
    <source>
        <strain evidence="1 2">PP31</strain>
    </source>
</reference>
<organism evidence="1 2">
    <name type="scientific">Desulfosarcina widdelii</name>
    <dbReference type="NCBI Taxonomy" id="947919"/>
    <lineage>
        <taxon>Bacteria</taxon>
        <taxon>Pseudomonadati</taxon>
        <taxon>Thermodesulfobacteriota</taxon>
        <taxon>Desulfobacteria</taxon>
        <taxon>Desulfobacterales</taxon>
        <taxon>Desulfosarcinaceae</taxon>
        <taxon>Desulfosarcina</taxon>
    </lineage>
</organism>
<dbReference type="Proteomes" id="UP000427769">
    <property type="component" value="Chromosome"/>
</dbReference>
<proteinExistence type="predicted"/>
<protein>
    <submittedName>
        <fullName evidence="1">Uncharacterized protein</fullName>
    </submittedName>
</protein>
<dbReference type="AlphaFoldDB" id="A0A5K7Z9M4"/>
<dbReference type="OrthoDB" id="107133at2"/>
<name>A0A5K7Z9M4_9BACT</name>
<evidence type="ECO:0000313" key="2">
    <source>
        <dbReference type="Proteomes" id="UP000427769"/>
    </source>
</evidence>
<gene>
    <name evidence="1" type="ORF">DSCW_48970</name>
</gene>
<dbReference type="KEGG" id="dwd:DSCW_48970"/>
<dbReference type="RefSeq" id="WP_155306213.1">
    <property type="nucleotide sequence ID" value="NZ_AP021875.1"/>
</dbReference>
<accession>A0A5K7Z9M4</accession>
<keyword evidence="2" id="KW-1185">Reference proteome</keyword>